<feature type="region of interest" description="Disordered" evidence="1">
    <location>
        <begin position="156"/>
        <end position="182"/>
    </location>
</feature>
<dbReference type="Gene3D" id="2.40.70.10">
    <property type="entry name" value="Acid Proteases"/>
    <property type="match status" value="1"/>
</dbReference>
<dbReference type="PANTHER" id="PTHR15503:SF45">
    <property type="entry name" value="RNA-DIRECTED DNA POLYMERASE HOMOLOG"/>
    <property type="match status" value="1"/>
</dbReference>
<evidence type="ECO:0000313" key="2">
    <source>
        <dbReference type="EMBL" id="GJT97798.1"/>
    </source>
</evidence>
<feature type="compositionally biased region" description="Low complexity" evidence="1">
    <location>
        <begin position="500"/>
        <end position="522"/>
    </location>
</feature>
<dbReference type="PANTHER" id="PTHR15503">
    <property type="entry name" value="LDOC1 RELATED"/>
    <property type="match status" value="1"/>
</dbReference>
<dbReference type="InterPro" id="IPR021109">
    <property type="entry name" value="Peptidase_aspartic_dom_sf"/>
</dbReference>
<sequence length="599" mass="67504">MVVEGGQGHGNNGDQARGRAFIMGAGEARKDPNIVTGTFTLDNHYATTLLNSGANYSFVSTTFMPLLDIEPSNLGFSYEIKIASGQLVEINEVIRGFKLEIEGHIFDIDLILFGHGSFDVIVGMDWLSRHKAKIVCHEKVVRIPLPNDEILRVLGERPEEKDGPFPPKTAEGATKPESQWTTDERRVVNQDQCLKSIIILCLPDDIIESVISCETTKSTWTDLVHSFEGNANHTQTLDLADIYEKFVYEDNLISRRYIENKKTLTTTPSTSPISTAFFSNNVVHDYQKNSDDEADERSMSKGFQPKFTPKLIQSYQQSSQNEPKIQKDYKAEYKKMKAKLALHEASPSTSQSLKPFQSKNKGLVAETFDWDEEEVYDDEEMTQVKVLMALADDELVVGKNHTRNGEWIDITMRKVERLNPDSKLLNFNTGRILVPESQVLNKCLKLTESSTNLESSKELESKPLTPLPPLKNLQGASPSSEMLMDEKINSTQKIQESKPVNPQSESSKSVSSSKMSQESKPNGKNTDSSKSVRPKPLQRPKLKCELCHYTNHSTNDCYRILYCMKCKKEDHMISDHGKYVASLISSKNYKAHPHLLNRS</sequence>
<reference evidence="2" key="2">
    <citation type="submission" date="2022-01" db="EMBL/GenBank/DDBJ databases">
        <authorList>
            <person name="Yamashiro T."/>
            <person name="Shiraishi A."/>
            <person name="Satake H."/>
            <person name="Nakayama K."/>
        </authorList>
    </citation>
    <scope>NUCLEOTIDE SEQUENCE</scope>
</reference>
<dbReference type="Pfam" id="PF08284">
    <property type="entry name" value="RVP_2"/>
    <property type="match status" value="1"/>
</dbReference>
<dbReference type="SUPFAM" id="SSF50630">
    <property type="entry name" value="Acid proteases"/>
    <property type="match status" value="1"/>
</dbReference>
<feature type="region of interest" description="Disordered" evidence="1">
    <location>
        <begin position="450"/>
        <end position="536"/>
    </location>
</feature>
<dbReference type="EMBL" id="BQNB010020614">
    <property type="protein sequence ID" value="GJT97798.1"/>
    <property type="molecule type" value="Genomic_DNA"/>
</dbReference>
<dbReference type="Proteomes" id="UP001151760">
    <property type="component" value="Unassembled WGS sequence"/>
</dbReference>
<evidence type="ECO:0000256" key="1">
    <source>
        <dbReference type="SAM" id="MobiDB-lite"/>
    </source>
</evidence>
<proteinExistence type="predicted"/>
<dbReference type="InterPro" id="IPR032567">
    <property type="entry name" value="RTL1-rel"/>
</dbReference>
<comment type="caution">
    <text evidence="2">The sequence shown here is derived from an EMBL/GenBank/DDBJ whole genome shotgun (WGS) entry which is preliminary data.</text>
</comment>
<organism evidence="2 3">
    <name type="scientific">Tanacetum coccineum</name>
    <dbReference type="NCBI Taxonomy" id="301880"/>
    <lineage>
        <taxon>Eukaryota</taxon>
        <taxon>Viridiplantae</taxon>
        <taxon>Streptophyta</taxon>
        <taxon>Embryophyta</taxon>
        <taxon>Tracheophyta</taxon>
        <taxon>Spermatophyta</taxon>
        <taxon>Magnoliopsida</taxon>
        <taxon>eudicotyledons</taxon>
        <taxon>Gunneridae</taxon>
        <taxon>Pentapetalae</taxon>
        <taxon>asterids</taxon>
        <taxon>campanulids</taxon>
        <taxon>Asterales</taxon>
        <taxon>Asteraceae</taxon>
        <taxon>Asteroideae</taxon>
        <taxon>Anthemideae</taxon>
        <taxon>Anthemidinae</taxon>
        <taxon>Tanacetum</taxon>
    </lineage>
</organism>
<accession>A0ABQ5ICF8</accession>
<dbReference type="CDD" id="cd00303">
    <property type="entry name" value="retropepsin_like"/>
    <property type="match status" value="1"/>
</dbReference>
<protein>
    <submittedName>
        <fullName evidence="2">Retrovirus-related pol polyprotein from transposon TNT 1-94</fullName>
    </submittedName>
</protein>
<evidence type="ECO:0000313" key="3">
    <source>
        <dbReference type="Proteomes" id="UP001151760"/>
    </source>
</evidence>
<gene>
    <name evidence="2" type="ORF">Tco_1093316</name>
</gene>
<reference evidence="2" key="1">
    <citation type="journal article" date="2022" name="Int. J. Mol. Sci.">
        <title>Draft Genome of Tanacetum Coccineum: Genomic Comparison of Closely Related Tanacetum-Family Plants.</title>
        <authorList>
            <person name="Yamashiro T."/>
            <person name="Shiraishi A."/>
            <person name="Nakayama K."/>
            <person name="Satake H."/>
        </authorList>
    </citation>
    <scope>NUCLEOTIDE SEQUENCE</scope>
</reference>
<name>A0ABQ5ICF8_9ASTR</name>
<keyword evidence="3" id="KW-1185">Reference proteome</keyword>